<keyword evidence="4" id="KW-1185">Reference proteome</keyword>
<protein>
    <submittedName>
        <fullName evidence="3">M1 family metallopeptidase</fullName>
        <ecNumber evidence="3">3.4.11.-</ecNumber>
    </submittedName>
</protein>
<keyword evidence="1" id="KW-0732">Signal</keyword>
<dbReference type="Gene3D" id="2.60.40.1730">
    <property type="entry name" value="tricorn interacting facor f3 domain"/>
    <property type="match status" value="1"/>
</dbReference>
<evidence type="ECO:0000313" key="4">
    <source>
        <dbReference type="Proteomes" id="UP001595843"/>
    </source>
</evidence>
<dbReference type="Pfam" id="PF01433">
    <property type="entry name" value="Peptidase_M1"/>
    <property type="match status" value="1"/>
</dbReference>
<feature type="domain" description="Peptidase M1 membrane alanine aminopeptidase" evidence="2">
    <location>
        <begin position="292"/>
        <end position="487"/>
    </location>
</feature>
<dbReference type="PANTHER" id="PTHR45726">
    <property type="entry name" value="LEUKOTRIENE A-4 HYDROLASE"/>
    <property type="match status" value="1"/>
</dbReference>
<feature type="chain" id="PRO_5047185139" evidence="1">
    <location>
        <begin position="30"/>
        <end position="537"/>
    </location>
</feature>
<dbReference type="Gene3D" id="1.10.390.10">
    <property type="entry name" value="Neutral Protease Domain 2"/>
    <property type="match status" value="1"/>
</dbReference>
<evidence type="ECO:0000259" key="2">
    <source>
        <dbReference type="Pfam" id="PF01433"/>
    </source>
</evidence>
<dbReference type="EC" id="3.4.11.-" evidence="3"/>
<dbReference type="CDD" id="cd09604">
    <property type="entry name" value="M1_APN_like"/>
    <property type="match status" value="1"/>
</dbReference>
<evidence type="ECO:0000313" key="3">
    <source>
        <dbReference type="EMBL" id="MFC4075982.1"/>
    </source>
</evidence>
<dbReference type="InterPro" id="IPR042097">
    <property type="entry name" value="Aminopeptidase_N-like_N_sf"/>
</dbReference>
<proteinExistence type="predicted"/>
<dbReference type="GO" id="GO:0004177">
    <property type="term" value="F:aminopeptidase activity"/>
    <property type="evidence" value="ECO:0007669"/>
    <property type="project" value="UniProtKB-KW"/>
</dbReference>
<dbReference type="Proteomes" id="UP001595843">
    <property type="component" value="Unassembled WGS sequence"/>
</dbReference>
<keyword evidence="3" id="KW-0378">Hydrolase</keyword>
<sequence length="537" mass="61786">MKTWFKLSVAGILAASTAFGFLYTAPVQAKDHRSNQRPQYDIKAQVKPKAHTVKARETVTFTNKYPHSLREVAFHLYPDSYNRLKTMSDFTRPTPEMIQKEMKKNPGLKKKDFLGDIHIRKVKAQGKKVRFSQKNQVLKVQLPKAAKPKEQIQLRIDFTVKLPYGNQRLNYYKDNLSLTKWYPVLAMYDPKTRSWDETPYTRIGESDYSDFSDYRMKLRVPKNFTVAATGTEKETTRGNEKTIRIHAPNVREFVFFASPHYKKITKKVGRVTINSVYEDTAKYKKAQARKALNEVAKALPFFEKKVGPYAYPEFDIVETGIQGVAMEYPTIIQMGKYHPQSGPNHALVHELAHQWFYGMIGNNPAVNPALDESFTEFVTTYYFSKQYGKYSADGMKAHLFVGEDQLPELTGAINRPVNHYGGAMPYMQYIYGKGPVALIDLYEKVGEAKFDRIMRTHYQLNKFKNATFPDFFEAVKQVAGKKVRDYMVKAFTKPGYNPDHLKLTAKEKKILGDKIKLIELDSEDQHQAPQEPSPTTK</sequence>
<accession>A0ABV8JDZ6</accession>
<dbReference type="InterPro" id="IPR034015">
    <property type="entry name" value="M1_LTA4H"/>
</dbReference>
<dbReference type="InterPro" id="IPR027268">
    <property type="entry name" value="Peptidase_M4/M1_CTD_sf"/>
</dbReference>
<evidence type="ECO:0000256" key="1">
    <source>
        <dbReference type="SAM" id="SignalP"/>
    </source>
</evidence>
<name>A0ABV8JDZ6_9BACL</name>
<reference evidence="4" key="1">
    <citation type="journal article" date="2019" name="Int. J. Syst. Evol. Microbiol.">
        <title>The Global Catalogue of Microorganisms (GCM) 10K type strain sequencing project: providing services to taxonomists for standard genome sequencing and annotation.</title>
        <authorList>
            <consortium name="The Broad Institute Genomics Platform"/>
            <consortium name="The Broad Institute Genome Sequencing Center for Infectious Disease"/>
            <person name="Wu L."/>
            <person name="Ma J."/>
        </authorList>
    </citation>
    <scope>NUCLEOTIDE SEQUENCE [LARGE SCALE GENOMIC DNA]</scope>
    <source>
        <strain evidence="4">IBRC-M 10813</strain>
    </source>
</reference>
<feature type="signal peptide" evidence="1">
    <location>
        <begin position="1"/>
        <end position="29"/>
    </location>
</feature>
<dbReference type="InterPro" id="IPR014782">
    <property type="entry name" value="Peptidase_M1_dom"/>
</dbReference>
<keyword evidence="3" id="KW-0645">Protease</keyword>
<keyword evidence="3" id="KW-0031">Aminopeptidase</keyword>
<dbReference type="SUPFAM" id="SSF55486">
    <property type="entry name" value="Metalloproteases ('zincins'), catalytic domain"/>
    <property type="match status" value="1"/>
</dbReference>
<dbReference type="EMBL" id="JBHSAP010000007">
    <property type="protein sequence ID" value="MFC4075982.1"/>
    <property type="molecule type" value="Genomic_DNA"/>
</dbReference>
<organism evidence="3 4">
    <name type="scientific">Salinithrix halophila</name>
    <dbReference type="NCBI Taxonomy" id="1485204"/>
    <lineage>
        <taxon>Bacteria</taxon>
        <taxon>Bacillati</taxon>
        <taxon>Bacillota</taxon>
        <taxon>Bacilli</taxon>
        <taxon>Bacillales</taxon>
        <taxon>Thermoactinomycetaceae</taxon>
        <taxon>Salinithrix</taxon>
    </lineage>
</organism>
<dbReference type="PANTHER" id="PTHR45726:SF3">
    <property type="entry name" value="LEUKOTRIENE A-4 HYDROLASE"/>
    <property type="match status" value="1"/>
</dbReference>
<comment type="caution">
    <text evidence="3">The sequence shown here is derived from an EMBL/GenBank/DDBJ whole genome shotgun (WGS) entry which is preliminary data.</text>
</comment>
<gene>
    <name evidence="3" type="ORF">ACFOUO_04085</name>
</gene>
<dbReference type="RefSeq" id="WP_380702405.1">
    <property type="nucleotide sequence ID" value="NZ_JBHSAP010000007.1"/>
</dbReference>